<evidence type="ECO:0000259" key="3">
    <source>
        <dbReference type="Pfam" id="PF12850"/>
    </source>
</evidence>
<gene>
    <name evidence="4" type="ORF">EDD65_10919</name>
</gene>
<sequence length="208" mass="24184">MNRINNIIKQLSSINLQFHPRKEKQIMKLFFISDIHGSVYYLNKALDRLKEEKADYIVILGDHLYHGARNPLPQEYNPKKVTEVLNNYANKIIAVRGNCDSEVDEMVLNFPIMSTYSTILYNNKRLFLTHGHIYNENNMPKLSNGDIFIYGHTHIPKAEEINNIYVINLGSITLPKENSPHTYGVLEREFFKIKDLEGITYKEINIGK</sequence>
<dbReference type="EC" id="3.1.4.-" evidence="2"/>
<dbReference type="NCBIfam" id="TIGR00040">
    <property type="entry name" value="yfcE"/>
    <property type="match status" value="1"/>
</dbReference>
<dbReference type="AlphaFoldDB" id="A0A4R3KVS7"/>
<evidence type="ECO:0000313" key="5">
    <source>
        <dbReference type="Proteomes" id="UP000294567"/>
    </source>
</evidence>
<dbReference type="SUPFAM" id="SSF56300">
    <property type="entry name" value="Metallo-dependent phosphatases"/>
    <property type="match status" value="1"/>
</dbReference>
<dbReference type="Gene3D" id="3.60.21.10">
    <property type="match status" value="1"/>
</dbReference>
<dbReference type="GO" id="GO:0016787">
    <property type="term" value="F:hydrolase activity"/>
    <property type="evidence" value="ECO:0007669"/>
    <property type="project" value="UniProtKB-UniRule"/>
</dbReference>
<dbReference type="Proteomes" id="UP000294567">
    <property type="component" value="Unassembled WGS sequence"/>
</dbReference>
<dbReference type="InterPro" id="IPR000979">
    <property type="entry name" value="Phosphodiesterase_MJ0936/Vps29"/>
</dbReference>
<dbReference type="InterPro" id="IPR029052">
    <property type="entry name" value="Metallo-depent_PP-like"/>
</dbReference>
<dbReference type="Pfam" id="PF12850">
    <property type="entry name" value="Metallophos_2"/>
    <property type="match status" value="1"/>
</dbReference>
<feature type="domain" description="Calcineurin-like phosphoesterase" evidence="3">
    <location>
        <begin position="27"/>
        <end position="187"/>
    </location>
</feature>
<dbReference type="NCBIfam" id="NF006988">
    <property type="entry name" value="PRK09453.1"/>
    <property type="match status" value="1"/>
</dbReference>
<dbReference type="InterPro" id="IPR024654">
    <property type="entry name" value="Calcineurin-like_PHP_lpxH"/>
</dbReference>
<name>A0A4R3KVS7_9FIRM</name>
<comment type="cofactor">
    <cofactor evidence="2">
        <name>a divalent metal cation</name>
        <dbReference type="ChEBI" id="CHEBI:60240"/>
    </cofactor>
</comment>
<dbReference type="EMBL" id="SMAE01000009">
    <property type="protein sequence ID" value="TCS87979.1"/>
    <property type="molecule type" value="Genomic_DNA"/>
</dbReference>
<dbReference type="CDD" id="cd00841">
    <property type="entry name" value="MPP_YfcE"/>
    <property type="match status" value="1"/>
</dbReference>
<comment type="similarity">
    <text evidence="1 2">Belongs to the metallophosphoesterase superfamily. YfcE family.</text>
</comment>
<protein>
    <recommendedName>
        <fullName evidence="2">Phosphoesterase</fullName>
        <ecNumber evidence="2">3.1.4.-</ecNumber>
    </recommendedName>
</protein>
<evidence type="ECO:0000256" key="2">
    <source>
        <dbReference type="RuleBase" id="RU362039"/>
    </source>
</evidence>
<reference evidence="4 5" key="1">
    <citation type="submission" date="2019-03" db="EMBL/GenBank/DDBJ databases">
        <title>Genomic Encyclopedia of Type Strains, Phase IV (KMG-IV): sequencing the most valuable type-strain genomes for metagenomic binning, comparative biology and taxonomic classification.</title>
        <authorList>
            <person name="Goeker M."/>
        </authorList>
    </citation>
    <scope>NUCLEOTIDE SEQUENCE [LARGE SCALE GENOMIC DNA]</scope>
    <source>
        <strain evidence="4 5">DSM 26752</strain>
    </source>
</reference>
<keyword evidence="2" id="KW-0479">Metal-binding</keyword>
<evidence type="ECO:0000313" key="4">
    <source>
        <dbReference type="EMBL" id="TCS87979.1"/>
    </source>
</evidence>
<proteinExistence type="inferred from homology"/>
<dbReference type="PANTHER" id="PTHR11124">
    <property type="entry name" value="VACUOLAR SORTING PROTEIN VPS29"/>
    <property type="match status" value="1"/>
</dbReference>
<comment type="caution">
    <text evidence="4">The sequence shown here is derived from an EMBL/GenBank/DDBJ whole genome shotgun (WGS) entry which is preliminary data.</text>
</comment>
<keyword evidence="5" id="KW-1185">Reference proteome</keyword>
<dbReference type="InterPro" id="IPR041802">
    <property type="entry name" value="MPP_YfcE"/>
</dbReference>
<organism evidence="4 5">
    <name type="scientific">Keratinibaculum paraultunense</name>
    <dbReference type="NCBI Taxonomy" id="1278232"/>
    <lineage>
        <taxon>Bacteria</taxon>
        <taxon>Bacillati</taxon>
        <taxon>Bacillota</taxon>
        <taxon>Tissierellia</taxon>
        <taxon>Tissierellales</taxon>
        <taxon>Tepidimicrobiaceae</taxon>
        <taxon>Keratinibaculum</taxon>
    </lineage>
</organism>
<dbReference type="GO" id="GO:0046872">
    <property type="term" value="F:metal ion binding"/>
    <property type="evidence" value="ECO:0007669"/>
    <property type="project" value="UniProtKB-KW"/>
</dbReference>
<evidence type="ECO:0000256" key="1">
    <source>
        <dbReference type="ARBA" id="ARBA00008950"/>
    </source>
</evidence>
<accession>A0A4R3KVS7</accession>
<dbReference type="RefSeq" id="WP_237722275.1">
    <property type="nucleotide sequence ID" value="NZ_CP068564.1"/>
</dbReference>